<feature type="domain" description="Peptidase S26" evidence="11">
    <location>
        <begin position="6"/>
        <end position="147"/>
    </location>
</feature>
<comment type="subcellular location">
    <subcellularLocation>
        <location evidence="2">Cell membrane</location>
        <topology evidence="2">Single-pass type II membrane protein</topology>
    </subcellularLocation>
    <subcellularLocation>
        <location evidence="9">Membrane</location>
        <topology evidence="9">Single-pass type II membrane protein</topology>
    </subcellularLocation>
</comment>
<dbReference type="Pfam" id="PF10502">
    <property type="entry name" value="Peptidase_S26"/>
    <property type="match status" value="1"/>
</dbReference>
<dbReference type="GO" id="GO:0009003">
    <property type="term" value="F:signal peptidase activity"/>
    <property type="evidence" value="ECO:0007669"/>
    <property type="project" value="UniProtKB-EC"/>
</dbReference>
<name>N1UZR2_9MICC</name>
<evidence type="ECO:0000256" key="9">
    <source>
        <dbReference type="RuleBase" id="RU362042"/>
    </source>
</evidence>
<keyword evidence="6 8" id="KW-0378">Hydrolase</keyword>
<feature type="active site" evidence="7">
    <location>
        <position position="28"/>
    </location>
</feature>
<keyword evidence="10" id="KW-0732">Signal</keyword>
<dbReference type="EMBL" id="ANPE02000189">
    <property type="protein sequence ID" value="EMY33264.1"/>
    <property type="molecule type" value="Genomic_DNA"/>
</dbReference>
<accession>N1UZR2</accession>
<dbReference type="NCBIfam" id="TIGR02227">
    <property type="entry name" value="sigpep_I_bact"/>
    <property type="match status" value="1"/>
</dbReference>
<dbReference type="GO" id="GO:0004252">
    <property type="term" value="F:serine-type endopeptidase activity"/>
    <property type="evidence" value="ECO:0007669"/>
    <property type="project" value="InterPro"/>
</dbReference>
<evidence type="ECO:0000313" key="12">
    <source>
        <dbReference type="EMBL" id="EMY33264.1"/>
    </source>
</evidence>
<dbReference type="Proteomes" id="UP000010729">
    <property type="component" value="Unassembled WGS sequence"/>
</dbReference>
<comment type="similarity">
    <text evidence="3 9">Belongs to the peptidase S26 family.</text>
</comment>
<gene>
    <name evidence="12" type="ORF">D477_015773</name>
</gene>
<keyword evidence="13" id="KW-1185">Reference proteome</keyword>
<comment type="caution">
    <text evidence="12">The sequence shown here is derived from an EMBL/GenBank/DDBJ whole genome shotgun (WGS) entry which is preliminary data.</text>
</comment>
<dbReference type="InterPro" id="IPR036286">
    <property type="entry name" value="LexA/Signal_pep-like_sf"/>
</dbReference>
<dbReference type="GO" id="GO:0006465">
    <property type="term" value="P:signal peptide processing"/>
    <property type="evidence" value="ECO:0007669"/>
    <property type="project" value="InterPro"/>
</dbReference>
<dbReference type="AlphaFoldDB" id="N1UZR2"/>
<evidence type="ECO:0000256" key="8">
    <source>
        <dbReference type="RuleBase" id="RU003993"/>
    </source>
</evidence>
<dbReference type="PROSITE" id="PS00760">
    <property type="entry name" value="SPASE_I_2"/>
    <property type="match status" value="1"/>
</dbReference>
<proteinExistence type="inferred from homology"/>
<dbReference type="SUPFAM" id="SSF51306">
    <property type="entry name" value="LexA/Signal peptidase"/>
    <property type="match status" value="1"/>
</dbReference>
<dbReference type="InterPro" id="IPR019533">
    <property type="entry name" value="Peptidase_S26"/>
</dbReference>
<evidence type="ECO:0000256" key="3">
    <source>
        <dbReference type="ARBA" id="ARBA00009370"/>
    </source>
</evidence>
<comment type="catalytic activity">
    <reaction evidence="1 8">
        <text>Cleavage of hydrophobic, N-terminal signal or leader sequences from secreted and periplasmic proteins.</text>
        <dbReference type="EC" id="3.4.21.89"/>
    </reaction>
</comment>
<sequence>MAGAAVVLALLLGLRAWVAEPVAVDSDSMAPTLPPGSVAFVLKPAPAWFGVHRGDLVVLESPLDGSTIIKRVVALGGQTVAVDDAILLVDGIAPPEPYVDHSTIDGTHFIPTKVPPGEVFVMGDNRERSIDSRDFGSVPLEDIRGIVIRP</sequence>
<dbReference type="InterPro" id="IPR019758">
    <property type="entry name" value="Pept_S26A_signal_pept_1_CS"/>
</dbReference>
<dbReference type="InterPro" id="IPR019756">
    <property type="entry name" value="Pept_S26A_signal_pept_1_Ser-AS"/>
</dbReference>
<feature type="active site" evidence="7">
    <location>
        <position position="70"/>
    </location>
</feature>
<dbReference type="MEROPS" id="S26.026"/>
<feature type="chain" id="PRO_5038572615" description="Signal peptidase I" evidence="10">
    <location>
        <begin position="20"/>
        <end position="150"/>
    </location>
</feature>
<dbReference type="PROSITE" id="PS00501">
    <property type="entry name" value="SPASE_I_1"/>
    <property type="match status" value="1"/>
</dbReference>
<dbReference type="RefSeq" id="WP_005271259.1">
    <property type="nucleotide sequence ID" value="NZ_ANPE02000189.1"/>
</dbReference>
<evidence type="ECO:0000256" key="4">
    <source>
        <dbReference type="ARBA" id="ARBA00013208"/>
    </source>
</evidence>
<evidence type="ECO:0000313" key="13">
    <source>
        <dbReference type="Proteomes" id="UP000010729"/>
    </source>
</evidence>
<dbReference type="InterPro" id="IPR019757">
    <property type="entry name" value="Pept_S26A_signal_pept_1_Lys-AS"/>
</dbReference>
<reference evidence="12 13" key="1">
    <citation type="journal article" date="2013" name="Genome Announc.">
        <title>Draft Genome Sequence of Arthrobacter crystallopoietes Strain BAB-32, Revealing Genes for Bioremediation.</title>
        <authorList>
            <person name="Joshi M.N."/>
            <person name="Pandit A.S."/>
            <person name="Sharma A."/>
            <person name="Pandya R.V."/>
            <person name="Desai S.M."/>
            <person name="Saxena A.K."/>
            <person name="Bagatharia S.B."/>
        </authorList>
    </citation>
    <scope>NUCLEOTIDE SEQUENCE [LARGE SCALE GENOMIC DNA]</scope>
    <source>
        <strain evidence="12 13">BAB-32</strain>
    </source>
</reference>
<dbReference type="InterPro" id="IPR000223">
    <property type="entry name" value="Pept_S26A_signal_pept_1"/>
</dbReference>
<dbReference type="Gene3D" id="2.10.109.10">
    <property type="entry name" value="Umud Fragment, subunit A"/>
    <property type="match status" value="1"/>
</dbReference>
<dbReference type="PRINTS" id="PR00727">
    <property type="entry name" value="LEADERPTASE"/>
</dbReference>
<evidence type="ECO:0000256" key="7">
    <source>
        <dbReference type="PIRSR" id="PIRSR600223-1"/>
    </source>
</evidence>
<evidence type="ECO:0000259" key="11">
    <source>
        <dbReference type="Pfam" id="PF10502"/>
    </source>
</evidence>
<dbReference type="PANTHER" id="PTHR43390:SF1">
    <property type="entry name" value="CHLOROPLAST PROCESSING PEPTIDASE"/>
    <property type="match status" value="1"/>
</dbReference>
<dbReference type="GO" id="GO:0005886">
    <property type="term" value="C:plasma membrane"/>
    <property type="evidence" value="ECO:0007669"/>
    <property type="project" value="UniProtKB-SubCell"/>
</dbReference>
<organism evidence="12 13">
    <name type="scientific">Arthrobacter crystallopoietes BAB-32</name>
    <dbReference type="NCBI Taxonomy" id="1246476"/>
    <lineage>
        <taxon>Bacteria</taxon>
        <taxon>Bacillati</taxon>
        <taxon>Actinomycetota</taxon>
        <taxon>Actinomycetes</taxon>
        <taxon>Micrococcales</taxon>
        <taxon>Micrococcaceae</taxon>
        <taxon>Crystallibacter</taxon>
    </lineage>
</organism>
<keyword evidence="5 8" id="KW-0645">Protease</keyword>
<dbReference type="PANTHER" id="PTHR43390">
    <property type="entry name" value="SIGNAL PEPTIDASE I"/>
    <property type="match status" value="1"/>
</dbReference>
<evidence type="ECO:0000256" key="10">
    <source>
        <dbReference type="SAM" id="SignalP"/>
    </source>
</evidence>
<protein>
    <recommendedName>
        <fullName evidence="4 8">Signal peptidase I</fullName>
        <ecNumber evidence="4 8">3.4.21.89</ecNumber>
    </recommendedName>
</protein>
<feature type="signal peptide" evidence="10">
    <location>
        <begin position="1"/>
        <end position="19"/>
    </location>
</feature>
<evidence type="ECO:0000256" key="5">
    <source>
        <dbReference type="ARBA" id="ARBA00022670"/>
    </source>
</evidence>
<evidence type="ECO:0000256" key="1">
    <source>
        <dbReference type="ARBA" id="ARBA00000677"/>
    </source>
</evidence>
<evidence type="ECO:0000256" key="2">
    <source>
        <dbReference type="ARBA" id="ARBA00004401"/>
    </source>
</evidence>
<dbReference type="PROSITE" id="PS00761">
    <property type="entry name" value="SPASE_I_3"/>
    <property type="match status" value="1"/>
</dbReference>
<dbReference type="EC" id="3.4.21.89" evidence="4 8"/>
<evidence type="ECO:0000256" key="6">
    <source>
        <dbReference type="ARBA" id="ARBA00022801"/>
    </source>
</evidence>
<dbReference type="CDD" id="cd06530">
    <property type="entry name" value="S26_SPase_I"/>
    <property type="match status" value="1"/>
</dbReference>